<dbReference type="EMBL" id="FMYP01000003">
    <property type="protein sequence ID" value="SDB84129.1"/>
    <property type="molecule type" value="Genomic_DNA"/>
</dbReference>
<feature type="domain" description="Secretion system C-terminal sorting" evidence="8">
    <location>
        <begin position="466"/>
        <end position="532"/>
    </location>
</feature>
<reference evidence="9 10" key="1">
    <citation type="submission" date="2016-09" db="EMBL/GenBank/DDBJ databases">
        <authorList>
            <person name="Capua I."/>
            <person name="De Benedictis P."/>
            <person name="Joannis T."/>
            <person name="Lombin L.H."/>
            <person name="Cattoli G."/>
        </authorList>
    </citation>
    <scope>NUCLEOTIDE SEQUENCE [LARGE SCALE GENOMIC DNA]</scope>
    <source>
        <strain evidence="9 10">A7P-90m</strain>
    </source>
</reference>
<dbReference type="GO" id="GO:0006508">
    <property type="term" value="P:proteolysis"/>
    <property type="evidence" value="ECO:0007669"/>
    <property type="project" value="UniProtKB-KW"/>
</dbReference>
<evidence type="ECO:0000259" key="7">
    <source>
        <dbReference type="Pfam" id="PF00082"/>
    </source>
</evidence>
<accession>A0A1G6GQD7</accession>
<dbReference type="Pfam" id="PF18962">
    <property type="entry name" value="Por_Secre_tail"/>
    <property type="match status" value="1"/>
</dbReference>
<dbReference type="RefSeq" id="WP_092434583.1">
    <property type="nucleotide sequence ID" value="NZ_FMYP01000003.1"/>
</dbReference>
<comment type="similarity">
    <text evidence="1 5 6">Belongs to the peptidase S8 family.</text>
</comment>
<dbReference type="STRING" id="1640674.SAMN05216323_100315"/>
<organism evidence="9 10">
    <name type="scientific">Williamwhitmania taraxaci</name>
    <dbReference type="NCBI Taxonomy" id="1640674"/>
    <lineage>
        <taxon>Bacteria</taxon>
        <taxon>Pseudomonadati</taxon>
        <taxon>Bacteroidota</taxon>
        <taxon>Bacteroidia</taxon>
        <taxon>Bacteroidales</taxon>
        <taxon>Williamwhitmaniaceae</taxon>
        <taxon>Williamwhitmania</taxon>
    </lineage>
</organism>
<feature type="active site" description="Charge relay system" evidence="5">
    <location>
        <position position="217"/>
    </location>
</feature>
<dbReference type="InterPro" id="IPR050131">
    <property type="entry name" value="Peptidase_S8_subtilisin-like"/>
</dbReference>
<dbReference type="PROSITE" id="PS51892">
    <property type="entry name" value="SUBTILASE"/>
    <property type="match status" value="1"/>
</dbReference>
<evidence type="ECO:0000256" key="1">
    <source>
        <dbReference type="ARBA" id="ARBA00011073"/>
    </source>
</evidence>
<dbReference type="Proteomes" id="UP000199452">
    <property type="component" value="Unassembled WGS sequence"/>
</dbReference>
<gene>
    <name evidence="9" type="ORF">SAMN05216323_100315</name>
</gene>
<evidence type="ECO:0000256" key="5">
    <source>
        <dbReference type="PROSITE-ProRule" id="PRU01240"/>
    </source>
</evidence>
<dbReference type="PROSITE" id="PS00138">
    <property type="entry name" value="SUBTILASE_SER"/>
    <property type="match status" value="1"/>
</dbReference>
<feature type="active site" description="Charge relay system" evidence="5">
    <location>
        <position position="177"/>
    </location>
</feature>
<feature type="domain" description="Peptidase S8/S53" evidence="7">
    <location>
        <begin position="168"/>
        <end position="441"/>
    </location>
</feature>
<dbReference type="InterPro" id="IPR000209">
    <property type="entry name" value="Peptidase_S8/S53_dom"/>
</dbReference>
<evidence type="ECO:0000256" key="3">
    <source>
        <dbReference type="ARBA" id="ARBA00022801"/>
    </source>
</evidence>
<dbReference type="SUPFAM" id="SSF52743">
    <property type="entry name" value="Subtilisin-like"/>
    <property type="match status" value="1"/>
</dbReference>
<dbReference type="Gene3D" id="3.40.50.200">
    <property type="entry name" value="Peptidase S8/S53 domain"/>
    <property type="match status" value="1"/>
</dbReference>
<evidence type="ECO:0000313" key="9">
    <source>
        <dbReference type="EMBL" id="SDB84129.1"/>
    </source>
</evidence>
<sequence>MRTGNSLVLLLLLLIPSLGFCQSLYWVGFPDKNRSEYSTEIPEKFLSKKAINRRAKQQIEITAEDLPVCNHYIDSVKKTGAEILFALKWLNGVVVRPTNEQLEAIKKTNLSFSVISIYEPLPRSTTLRGTNKLGLSNRTDFNHSYYGNGFDAVDLIKGPFLHQLGYKGQGKLIAIIDDGFYHANQLNLFADAFSNNRVIATKDFVNPTSNIFEEDSHGMHVFSVIGTNTPTKMVGTAPEANYLLLRSEDYNSEQLVEEYYWAAAAEYADSMGADIINTSLGYTTFDIPSQNHAYADLTGDVTPISKSCTIAASKGMIIVCSAGNEGNNAWKYISAPADAKGILTVGAVPIDSIPSSFTSIGPSADGRIKPEIVALGSRVGIIDDLGIPSQGNGTSYAAPIIAGMSACLWQAFPNLSANQIRQALISSASRYSNPTEKLGYGIPNTQLAYYNLLNESGESHCIEPEMYPNPVSGELRITLHNATAGEATIAIYSGSGVCVFRKQWLVTSSIDTTIQINANLSKGIYIAHLTCGACHWREKLVKQ</sequence>
<dbReference type="PANTHER" id="PTHR43806">
    <property type="entry name" value="PEPTIDASE S8"/>
    <property type="match status" value="1"/>
</dbReference>
<dbReference type="NCBIfam" id="TIGR04183">
    <property type="entry name" value="Por_Secre_tail"/>
    <property type="match status" value="1"/>
</dbReference>
<evidence type="ECO:0000256" key="2">
    <source>
        <dbReference type="ARBA" id="ARBA00022670"/>
    </source>
</evidence>
<keyword evidence="2 5" id="KW-0645">Protease</keyword>
<dbReference type="InterPro" id="IPR026444">
    <property type="entry name" value="Secre_tail"/>
</dbReference>
<evidence type="ECO:0000259" key="8">
    <source>
        <dbReference type="Pfam" id="PF18962"/>
    </source>
</evidence>
<dbReference type="InterPro" id="IPR023828">
    <property type="entry name" value="Peptidase_S8_Ser-AS"/>
</dbReference>
<dbReference type="Pfam" id="PF00082">
    <property type="entry name" value="Peptidase_S8"/>
    <property type="match status" value="1"/>
</dbReference>
<dbReference type="PRINTS" id="PR00723">
    <property type="entry name" value="SUBTILISIN"/>
</dbReference>
<evidence type="ECO:0000313" key="10">
    <source>
        <dbReference type="Proteomes" id="UP000199452"/>
    </source>
</evidence>
<dbReference type="PROSITE" id="PS00136">
    <property type="entry name" value="SUBTILASE_ASP"/>
    <property type="match status" value="1"/>
</dbReference>
<dbReference type="InterPro" id="IPR015500">
    <property type="entry name" value="Peptidase_S8_subtilisin-rel"/>
</dbReference>
<keyword evidence="3 5" id="KW-0378">Hydrolase</keyword>
<protein>
    <submittedName>
        <fullName evidence="9">Por secretion system C-terminal sorting domain-containing protein</fullName>
    </submittedName>
</protein>
<dbReference type="AlphaFoldDB" id="A0A1G6GQD7"/>
<dbReference type="PIRSF" id="PIRSF037903">
    <property type="entry name" value="Subtilisin_rel_GFO_2223"/>
    <property type="match status" value="1"/>
</dbReference>
<keyword evidence="10" id="KW-1185">Reference proteome</keyword>
<dbReference type="PANTHER" id="PTHR43806:SF67">
    <property type="entry name" value="EGF-LIKE DOMAIN-CONTAINING PROTEIN"/>
    <property type="match status" value="1"/>
</dbReference>
<evidence type="ECO:0000256" key="6">
    <source>
        <dbReference type="RuleBase" id="RU003355"/>
    </source>
</evidence>
<evidence type="ECO:0000256" key="4">
    <source>
        <dbReference type="ARBA" id="ARBA00022825"/>
    </source>
</evidence>
<feature type="active site" description="Charge relay system" evidence="5">
    <location>
        <position position="395"/>
    </location>
</feature>
<dbReference type="OrthoDB" id="9792152at2"/>
<name>A0A1G6GQD7_9BACT</name>
<keyword evidence="4 5" id="KW-0720">Serine protease</keyword>
<proteinExistence type="inferred from homology"/>
<dbReference type="GO" id="GO:0004252">
    <property type="term" value="F:serine-type endopeptidase activity"/>
    <property type="evidence" value="ECO:0007669"/>
    <property type="project" value="UniProtKB-UniRule"/>
</dbReference>
<dbReference type="InterPro" id="IPR023827">
    <property type="entry name" value="Peptidase_S8_Asp-AS"/>
</dbReference>
<dbReference type="InterPro" id="IPR036852">
    <property type="entry name" value="Peptidase_S8/S53_dom_sf"/>
</dbReference>
<dbReference type="InterPro" id="IPR017317">
    <property type="entry name" value="Pept_S8_subtilisin_bacteroid-2"/>
</dbReference>